<dbReference type="OrthoDB" id="9445642at2759"/>
<dbReference type="Proteomes" id="UP000001593">
    <property type="component" value="Unassembled WGS sequence"/>
</dbReference>
<dbReference type="SMART" id="SM01381">
    <property type="entry name" value="7TM_GPCR_Srsx"/>
    <property type="match status" value="1"/>
</dbReference>
<dbReference type="Pfam" id="PF00001">
    <property type="entry name" value="7tm_1"/>
    <property type="match status" value="1"/>
</dbReference>
<dbReference type="KEGG" id="nve:5506981"/>
<keyword evidence="6 8" id="KW-0675">Receptor</keyword>
<dbReference type="HOGENOM" id="CLU_009579_6_1_1"/>
<gene>
    <name evidence="11" type="ORF">NEMVEDRAFT_v1g122333</name>
</gene>
<dbReference type="InterPro" id="IPR000276">
    <property type="entry name" value="GPCR_Rhodpsn"/>
</dbReference>
<evidence type="ECO:0000256" key="5">
    <source>
        <dbReference type="ARBA" id="ARBA00023136"/>
    </source>
</evidence>
<keyword evidence="5 9" id="KW-0472">Membrane</keyword>
<dbReference type="PANTHER" id="PTHR45695:SF9">
    <property type="entry name" value="LEUCOKININ RECEPTOR"/>
    <property type="match status" value="1"/>
</dbReference>
<dbReference type="Gene3D" id="1.20.1070.10">
    <property type="entry name" value="Rhodopsin 7-helix transmembrane proteins"/>
    <property type="match status" value="1"/>
</dbReference>
<name>A7SL60_NEMVE</name>
<dbReference type="AlphaFoldDB" id="A7SL60"/>
<feature type="transmembrane region" description="Helical" evidence="9">
    <location>
        <begin position="254"/>
        <end position="278"/>
    </location>
</feature>
<comment type="similarity">
    <text evidence="8">Belongs to the G-protein coupled receptor 1 family.</text>
</comment>
<feature type="transmembrane region" description="Helical" evidence="9">
    <location>
        <begin position="110"/>
        <end position="130"/>
    </location>
</feature>
<feature type="non-terminal residue" evidence="11">
    <location>
        <position position="1"/>
    </location>
</feature>
<dbReference type="GO" id="GO:0007218">
    <property type="term" value="P:neuropeptide signaling pathway"/>
    <property type="evidence" value="ECO:0000318"/>
    <property type="project" value="GO_Central"/>
</dbReference>
<evidence type="ECO:0000259" key="10">
    <source>
        <dbReference type="PROSITE" id="PS50262"/>
    </source>
</evidence>
<organism evidence="11 12">
    <name type="scientific">Nematostella vectensis</name>
    <name type="common">Starlet sea anemone</name>
    <dbReference type="NCBI Taxonomy" id="45351"/>
    <lineage>
        <taxon>Eukaryota</taxon>
        <taxon>Metazoa</taxon>
        <taxon>Cnidaria</taxon>
        <taxon>Anthozoa</taxon>
        <taxon>Hexacorallia</taxon>
        <taxon>Actiniaria</taxon>
        <taxon>Edwardsiidae</taxon>
        <taxon>Nematostella</taxon>
    </lineage>
</organism>
<dbReference type="eggNOG" id="KOG4219">
    <property type="taxonomic scope" value="Eukaryota"/>
</dbReference>
<dbReference type="GO" id="GO:0008188">
    <property type="term" value="F:neuropeptide receptor activity"/>
    <property type="evidence" value="ECO:0000318"/>
    <property type="project" value="GO_Central"/>
</dbReference>
<evidence type="ECO:0000256" key="8">
    <source>
        <dbReference type="RuleBase" id="RU000688"/>
    </source>
</evidence>
<feature type="transmembrane region" description="Helical" evidence="9">
    <location>
        <begin position="216"/>
        <end position="234"/>
    </location>
</feature>
<dbReference type="OMA" id="LMTHANT"/>
<evidence type="ECO:0000256" key="9">
    <source>
        <dbReference type="SAM" id="Phobius"/>
    </source>
</evidence>
<evidence type="ECO:0000256" key="6">
    <source>
        <dbReference type="ARBA" id="ARBA00023170"/>
    </source>
</evidence>
<dbReference type="PANTHER" id="PTHR45695">
    <property type="entry name" value="LEUCOKININ RECEPTOR-RELATED"/>
    <property type="match status" value="1"/>
</dbReference>
<keyword evidence="2 8" id="KW-0812">Transmembrane</keyword>
<feature type="transmembrane region" description="Helical" evidence="9">
    <location>
        <begin position="6"/>
        <end position="22"/>
    </location>
</feature>
<reference evidence="11 12" key="1">
    <citation type="journal article" date="2007" name="Science">
        <title>Sea anemone genome reveals ancestral eumetazoan gene repertoire and genomic organization.</title>
        <authorList>
            <person name="Putnam N.H."/>
            <person name="Srivastava M."/>
            <person name="Hellsten U."/>
            <person name="Dirks B."/>
            <person name="Chapman J."/>
            <person name="Salamov A."/>
            <person name="Terry A."/>
            <person name="Shapiro H."/>
            <person name="Lindquist E."/>
            <person name="Kapitonov V.V."/>
            <person name="Jurka J."/>
            <person name="Genikhovich G."/>
            <person name="Grigoriev I.V."/>
            <person name="Lucas S.M."/>
            <person name="Steele R.E."/>
            <person name="Finnerty J.R."/>
            <person name="Technau U."/>
            <person name="Martindale M.Q."/>
            <person name="Rokhsar D.S."/>
        </authorList>
    </citation>
    <scope>NUCLEOTIDE SEQUENCE [LARGE SCALE GENOMIC DNA]</scope>
    <source>
        <strain evidence="12">CH2 X CH6</strain>
    </source>
</reference>
<dbReference type="GO" id="GO:0005886">
    <property type="term" value="C:plasma membrane"/>
    <property type="evidence" value="ECO:0000318"/>
    <property type="project" value="GO_Central"/>
</dbReference>
<sequence length="300" mass="33791">YILIFAIATLVNSIIIYVVLKYRNTKTAFNYLIVNLAASDILHAVVVCPLSIGAFFYKGVFPGGDFGLAVCKLQAYLLTVPISVSVLTMTVISFDRYLAIVHPLKRALSVKAVTWVVSFIWLASGALFAYEIVRFKLLPLGNGDVICGVDWGFGPGIESSLAKADMMIKLVLHYILPLLIMVVLYTIILLYLWQRKAPGEFNDSHQKRLEIQKRKVIKMLVTIVTVFAVCWVTVHVNHVMVVVDRQMFDCQVPLWVIMFMYMVAHSNAAINPCLYLVFNQSFREGFKNIFNKVSLSLSIP</sequence>
<feature type="domain" description="G-protein coupled receptors family 1 profile" evidence="10">
    <location>
        <begin position="11"/>
        <end position="275"/>
    </location>
</feature>
<dbReference type="PROSITE" id="PS00237">
    <property type="entry name" value="G_PROTEIN_RECEP_F1_1"/>
    <property type="match status" value="1"/>
</dbReference>
<feature type="transmembrane region" description="Helical" evidence="9">
    <location>
        <begin position="29"/>
        <end position="56"/>
    </location>
</feature>
<evidence type="ECO:0000313" key="12">
    <source>
        <dbReference type="Proteomes" id="UP000001593"/>
    </source>
</evidence>
<evidence type="ECO:0000256" key="2">
    <source>
        <dbReference type="ARBA" id="ARBA00022692"/>
    </source>
</evidence>
<dbReference type="SUPFAM" id="SSF81321">
    <property type="entry name" value="Family A G protein-coupled receptor-like"/>
    <property type="match status" value="1"/>
</dbReference>
<dbReference type="EMBL" id="DS469695">
    <property type="protein sequence ID" value="EDO35548.1"/>
    <property type="molecule type" value="Genomic_DNA"/>
</dbReference>
<feature type="transmembrane region" description="Helical" evidence="9">
    <location>
        <begin position="171"/>
        <end position="193"/>
    </location>
</feature>
<comment type="subcellular location">
    <subcellularLocation>
        <location evidence="1">Membrane</location>
        <topology evidence="1">Multi-pass membrane protein</topology>
    </subcellularLocation>
</comment>
<accession>A7SL60</accession>
<dbReference type="STRING" id="45351.A7SL60"/>
<dbReference type="FunFam" id="1.20.1070.10:FF:000291">
    <property type="entry name" value="Predicted protein"/>
    <property type="match status" value="1"/>
</dbReference>
<protein>
    <recommendedName>
        <fullName evidence="10">G-protein coupled receptors family 1 profile domain-containing protein</fullName>
    </recommendedName>
</protein>
<evidence type="ECO:0000256" key="4">
    <source>
        <dbReference type="ARBA" id="ARBA00023040"/>
    </source>
</evidence>
<keyword evidence="7 8" id="KW-0807">Transducer</keyword>
<dbReference type="PRINTS" id="PR00237">
    <property type="entry name" value="GPCRRHODOPSN"/>
</dbReference>
<dbReference type="PROSITE" id="PS50262">
    <property type="entry name" value="G_PROTEIN_RECEP_F1_2"/>
    <property type="match status" value="1"/>
</dbReference>
<dbReference type="PhylomeDB" id="A7SL60"/>
<evidence type="ECO:0000256" key="3">
    <source>
        <dbReference type="ARBA" id="ARBA00022989"/>
    </source>
</evidence>
<dbReference type="InterPro" id="IPR017452">
    <property type="entry name" value="GPCR_Rhodpsn_7TM"/>
</dbReference>
<evidence type="ECO:0000256" key="1">
    <source>
        <dbReference type="ARBA" id="ARBA00004141"/>
    </source>
</evidence>
<keyword evidence="4 8" id="KW-0297">G-protein coupled receptor</keyword>
<evidence type="ECO:0000256" key="7">
    <source>
        <dbReference type="ARBA" id="ARBA00023224"/>
    </source>
</evidence>
<feature type="transmembrane region" description="Helical" evidence="9">
    <location>
        <begin position="76"/>
        <end position="98"/>
    </location>
</feature>
<dbReference type="InParanoid" id="A7SL60"/>
<evidence type="ECO:0000313" key="11">
    <source>
        <dbReference type="EMBL" id="EDO35548.1"/>
    </source>
</evidence>
<proteinExistence type="inferred from homology"/>
<keyword evidence="12" id="KW-1185">Reference proteome</keyword>
<keyword evidence="3 9" id="KW-1133">Transmembrane helix</keyword>